<feature type="region of interest" description="Disordered" evidence="1">
    <location>
        <begin position="174"/>
        <end position="207"/>
    </location>
</feature>
<sequence>TYRRNSETLAKTTRAQEIQQELYVHREVFYQHLYIHRHIPRTHPFRENALNKFRSDACITCYPDPNEIGPVYRRYLDILKRYNGRVSRITHERFVKWQVAERKFAPAIKLIRATVFPNPPRAVNSLIIALTSPQGSLKLLDFNVDTSLSDERAAQLQREVVAYLQEKVDRAASKKGKEKAQVSTSTTSSKASDDEYHTPEPEFGPLGAANAEERASKLSVLESLQQRALLVYKDLQALEKEVDLDTNKTPDQTLPNTGALLDYIAPLYNPVEDEEVEPENQVPDQGPKGANEQARDEVADNQDNQGSDQENQADNAEALQPSTRAPTPEQDNQNPLLNLPPVAPPVPNPPAPPANPPIPPAPPVQADDEEEMSQATYPVFDGTNPRKWLGEMEIAFTANNIQANANERRIGLAVLNSGPAKMWYIMLQAKPTTWTVANHVDGFKELFLEKYANDDNRAQASQSAFMRTQRLGETVGQYYNALQEQWMECGDGVIPEWMKRAGVACQQAKPRHAGKRSAPSIEGNDGGIDIRPSQGALQYGDTDVLGPTYCIAFVEEEECRVLVDTGSS</sequence>
<proteinExistence type="predicted"/>
<feature type="compositionally biased region" description="Basic and acidic residues" evidence="1">
    <location>
        <begin position="191"/>
        <end position="200"/>
    </location>
</feature>
<dbReference type="AlphaFoldDB" id="A0A9N9D7N2"/>
<evidence type="ECO:0000256" key="1">
    <source>
        <dbReference type="SAM" id="MobiDB-lite"/>
    </source>
</evidence>
<accession>A0A9N9D7N2</accession>
<name>A0A9N9D7N2_9GLOM</name>
<reference evidence="2" key="1">
    <citation type="submission" date="2021-06" db="EMBL/GenBank/DDBJ databases">
        <authorList>
            <person name="Kallberg Y."/>
            <person name="Tangrot J."/>
            <person name="Rosling A."/>
        </authorList>
    </citation>
    <scope>NUCLEOTIDE SEQUENCE</scope>
    <source>
        <strain evidence="2">BR232B</strain>
    </source>
</reference>
<evidence type="ECO:0000313" key="3">
    <source>
        <dbReference type="Proteomes" id="UP000789739"/>
    </source>
</evidence>
<dbReference type="EMBL" id="CAJVPI010001926">
    <property type="protein sequence ID" value="CAG8630910.1"/>
    <property type="molecule type" value="Genomic_DNA"/>
</dbReference>
<dbReference type="Proteomes" id="UP000789739">
    <property type="component" value="Unassembled WGS sequence"/>
</dbReference>
<gene>
    <name evidence="2" type="ORF">PBRASI_LOCUS9246</name>
</gene>
<feature type="compositionally biased region" description="Pro residues" evidence="1">
    <location>
        <begin position="341"/>
        <end position="363"/>
    </location>
</feature>
<feature type="region of interest" description="Disordered" evidence="1">
    <location>
        <begin position="508"/>
        <end position="533"/>
    </location>
</feature>
<protein>
    <submittedName>
        <fullName evidence="2">9_t:CDS:1</fullName>
    </submittedName>
</protein>
<keyword evidence="3" id="KW-1185">Reference proteome</keyword>
<feature type="compositionally biased region" description="Polar residues" evidence="1">
    <location>
        <begin position="301"/>
        <end position="333"/>
    </location>
</feature>
<evidence type="ECO:0000313" key="2">
    <source>
        <dbReference type="EMBL" id="CAG8630910.1"/>
    </source>
</evidence>
<feature type="region of interest" description="Disordered" evidence="1">
    <location>
        <begin position="274"/>
        <end position="371"/>
    </location>
</feature>
<organism evidence="2 3">
    <name type="scientific">Paraglomus brasilianum</name>
    <dbReference type="NCBI Taxonomy" id="144538"/>
    <lineage>
        <taxon>Eukaryota</taxon>
        <taxon>Fungi</taxon>
        <taxon>Fungi incertae sedis</taxon>
        <taxon>Mucoromycota</taxon>
        <taxon>Glomeromycotina</taxon>
        <taxon>Glomeromycetes</taxon>
        <taxon>Paraglomerales</taxon>
        <taxon>Paraglomeraceae</taxon>
        <taxon>Paraglomus</taxon>
    </lineage>
</organism>
<comment type="caution">
    <text evidence="2">The sequence shown here is derived from an EMBL/GenBank/DDBJ whole genome shotgun (WGS) entry which is preliminary data.</text>
</comment>
<feature type="non-terminal residue" evidence="2">
    <location>
        <position position="568"/>
    </location>
</feature>